<organism evidence="2 3">
    <name type="scientific">Hypsibius exemplaris</name>
    <name type="common">Freshwater tardigrade</name>
    <dbReference type="NCBI Taxonomy" id="2072580"/>
    <lineage>
        <taxon>Eukaryota</taxon>
        <taxon>Metazoa</taxon>
        <taxon>Ecdysozoa</taxon>
        <taxon>Tardigrada</taxon>
        <taxon>Eutardigrada</taxon>
        <taxon>Parachela</taxon>
        <taxon>Hypsibioidea</taxon>
        <taxon>Hypsibiidae</taxon>
        <taxon>Hypsibius</taxon>
    </lineage>
</organism>
<keyword evidence="1" id="KW-0812">Transmembrane</keyword>
<proteinExistence type="predicted"/>
<dbReference type="AlphaFoldDB" id="A0A1W0WHM5"/>
<protein>
    <submittedName>
        <fullName evidence="2">Uncharacterized protein</fullName>
    </submittedName>
</protein>
<reference evidence="3" key="1">
    <citation type="submission" date="2017-01" db="EMBL/GenBank/DDBJ databases">
        <title>Comparative genomics of anhydrobiosis in the tardigrade Hypsibius dujardini.</title>
        <authorList>
            <person name="Yoshida Y."/>
            <person name="Koutsovoulos G."/>
            <person name="Laetsch D."/>
            <person name="Stevens L."/>
            <person name="Kumar S."/>
            <person name="Horikawa D."/>
            <person name="Ishino K."/>
            <person name="Komine S."/>
            <person name="Tomita M."/>
            <person name="Blaxter M."/>
            <person name="Arakawa K."/>
        </authorList>
    </citation>
    <scope>NUCLEOTIDE SEQUENCE [LARGE SCALE GENOMIC DNA]</scope>
    <source>
        <strain evidence="3">Z151</strain>
    </source>
</reference>
<accession>A0A1W0WHM5</accession>
<sequence length="119" mass="12821">MDQNKIKRFTQLIRCSSVYSSIRFKESVPGTKQSPPKMKGAIIFVAVCLIGAMISSVTAEAPIKLLHKECITQCASKKANPVAYGLCWEPCERKLHLQEVSGVVSGGLNAIGSIGNGKK</sequence>
<evidence type="ECO:0000313" key="2">
    <source>
        <dbReference type="EMBL" id="OQV14687.1"/>
    </source>
</evidence>
<keyword evidence="1" id="KW-1133">Transmembrane helix</keyword>
<name>A0A1W0WHM5_HYPEX</name>
<feature type="transmembrane region" description="Helical" evidence="1">
    <location>
        <begin position="41"/>
        <end position="59"/>
    </location>
</feature>
<evidence type="ECO:0000256" key="1">
    <source>
        <dbReference type="SAM" id="Phobius"/>
    </source>
</evidence>
<keyword evidence="3" id="KW-1185">Reference proteome</keyword>
<gene>
    <name evidence="2" type="ORF">BV898_11063</name>
</gene>
<dbReference type="EMBL" id="MTYJ01000100">
    <property type="protein sequence ID" value="OQV14687.1"/>
    <property type="molecule type" value="Genomic_DNA"/>
</dbReference>
<comment type="caution">
    <text evidence="2">The sequence shown here is derived from an EMBL/GenBank/DDBJ whole genome shotgun (WGS) entry which is preliminary data.</text>
</comment>
<evidence type="ECO:0000313" key="3">
    <source>
        <dbReference type="Proteomes" id="UP000192578"/>
    </source>
</evidence>
<keyword evidence="1" id="KW-0472">Membrane</keyword>
<dbReference type="Proteomes" id="UP000192578">
    <property type="component" value="Unassembled WGS sequence"/>
</dbReference>